<feature type="repeat" description="PPR" evidence="3">
    <location>
        <begin position="295"/>
        <end position="329"/>
    </location>
</feature>
<dbReference type="Pfam" id="PF13041">
    <property type="entry name" value="PPR_2"/>
    <property type="match status" value="2"/>
</dbReference>
<evidence type="ECO:0008006" key="6">
    <source>
        <dbReference type="Google" id="ProtNLM"/>
    </source>
</evidence>
<dbReference type="InterPro" id="IPR046848">
    <property type="entry name" value="E_motif"/>
</dbReference>
<evidence type="ECO:0000256" key="1">
    <source>
        <dbReference type="ARBA" id="ARBA00022737"/>
    </source>
</evidence>
<dbReference type="GO" id="GO:0003723">
    <property type="term" value="F:RNA binding"/>
    <property type="evidence" value="ECO:0007669"/>
    <property type="project" value="InterPro"/>
</dbReference>
<evidence type="ECO:0000256" key="2">
    <source>
        <dbReference type="ARBA" id="ARBA00061659"/>
    </source>
</evidence>
<dbReference type="PANTHER" id="PTHR47926:SF492">
    <property type="entry name" value="DYW DOMAIN-CONTAINING PROTEIN"/>
    <property type="match status" value="1"/>
</dbReference>
<dbReference type="Gramene" id="ESR46166">
    <property type="protein sequence ID" value="ESR46166"/>
    <property type="gene ID" value="CICLE_v10000494mg"/>
</dbReference>
<keyword evidence="5" id="KW-1185">Reference proteome</keyword>
<gene>
    <name evidence="4" type="ORF">CICLE_v10000494mg</name>
</gene>
<dbReference type="InterPro" id="IPR046960">
    <property type="entry name" value="PPR_At4g14850-like_plant"/>
</dbReference>
<dbReference type="KEGG" id="cic:CICLE_v10000494mg"/>
<sequence length="681" mass="76351">MYRYRSGLRFLSFTSTIGKTKWDPTVSLELNHPTLFLLEKCGSRDHFKQILGQMMRSNLIGQTFPMSRLISYSSTSDPENLDMAILLFTHFTPNPNLYIYNTMISALSFSFGQAFPVYNSILRSCIWPDKHTLLYLLKASNHISEAMQIHCHAVVLGLVSYGYLQNSLMKIYIENGQIRLAEKLFLCKQSPDVASFNIMIVGYAKKGCTLEAIRLFYKMMNSGLEPDEFTALGLLVCCGQLADVQLGKSVHAWMERRKKVSSSNMILGNALLDMYVKCKELQLARRTFDALEVKDAVSWNTIMSGLAKVGQLEYACTLFNHMPNRDIISWNSLIAGYAQNGDYVMMRELFINMILDHVKPDNITLINLVSAAAEVGAIDQGRWIHGVVVRMGTMMDEFLGSVLIDMYCKCGSIERALTVFREVREKDVTVWTTMITGLAFHGHGRKALELFSEMHGEVTPNGVTFVAVLTVCSHCGIVDEGLELFNSMKENYGIEPRIEHYGCLVDLFARSGRLAQAQDVIEKMPMAPSRSIWGAILSACRTHGNLEMAEIASRELLKLEPEKEGGYVLLSNIYAATKKWSYSDKIRDIMESRGVKKTAGRSSVVVDGINHDFVAADKQHPRWLDIQSTLISLNSEMRLAADFSVKFILRFLENFAAVAAAAVDGSVSHSELVEEVEPCGH</sequence>
<dbReference type="eggNOG" id="KOG4197">
    <property type="taxonomic scope" value="Eukaryota"/>
</dbReference>
<dbReference type="PROSITE" id="PS51375">
    <property type="entry name" value="PPR"/>
    <property type="match status" value="3"/>
</dbReference>
<dbReference type="Pfam" id="PF20431">
    <property type="entry name" value="E_motif"/>
    <property type="match status" value="1"/>
</dbReference>
<evidence type="ECO:0000256" key="3">
    <source>
        <dbReference type="PROSITE-ProRule" id="PRU00708"/>
    </source>
</evidence>
<dbReference type="InParanoid" id="V4T9F0"/>
<dbReference type="FunFam" id="1.25.40.10:FF:000280">
    <property type="entry name" value="Pentatricopeptide repeat-containing protein"/>
    <property type="match status" value="1"/>
</dbReference>
<protein>
    <recommendedName>
        <fullName evidence="6">Pentatricopeptide repeat-containing protein</fullName>
    </recommendedName>
</protein>
<accession>V4T9F0</accession>
<dbReference type="EMBL" id="KI536799">
    <property type="protein sequence ID" value="ESR46166.1"/>
    <property type="molecule type" value="Genomic_DNA"/>
</dbReference>
<comment type="similarity">
    <text evidence="2">Belongs to the PPR family. PCMP-E subfamily.</text>
</comment>
<dbReference type="GO" id="GO:0009451">
    <property type="term" value="P:RNA modification"/>
    <property type="evidence" value="ECO:0007669"/>
    <property type="project" value="InterPro"/>
</dbReference>
<feature type="repeat" description="PPR" evidence="3">
    <location>
        <begin position="396"/>
        <end position="430"/>
    </location>
</feature>
<name>V4T9F0_CITCL</name>
<dbReference type="PANTHER" id="PTHR47926">
    <property type="entry name" value="PENTATRICOPEPTIDE REPEAT-CONTAINING PROTEIN"/>
    <property type="match status" value="1"/>
</dbReference>
<dbReference type="NCBIfam" id="TIGR00756">
    <property type="entry name" value="PPR"/>
    <property type="match status" value="5"/>
</dbReference>
<dbReference type="AlphaFoldDB" id="V4T9F0"/>
<dbReference type="Pfam" id="PF01535">
    <property type="entry name" value="PPR"/>
    <property type="match status" value="3"/>
</dbReference>
<organism evidence="4 5">
    <name type="scientific">Citrus clementina</name>
    <name type="common">Clementine</name>
    <name type="synonym">Citrus deliciosa x Citrus sinensis</name>
    <dbReference type="NCBI Taxonomy" id="85681"/>
    <lineage>
        <taxon>Eukaryota</taxon>
        <taxon>Viridiplantae</taxon>
        <taxon>Streptophyta</taxon>
        <taxon>Embryophyta</taxon>
        <taxon>Tracheophyta</taxon>
        <taxon>Spermatophyta</taxon>
        <taxon>Magnoliopsida</taxon>
        <taxon>eudicotyledons</taxon>
        <taxon>Gunneridae</taxon>
        <taxon>Pentapetalae</taxon>
        <taxon>rosids</taxon>
        <taxon>malvids</taxon>
        <taxon>Sapindales</taxon>
        <taxon>Rutaceae</taxon>
        <taxon>Aurantioideae</taxon>
        <taxon>Citrus</taxon>
    </lineage>
</organism>
<dbReference type="InterPro" id="IPR002885">
    <property type="entry name" value="PPR_rpt"/>
</dbReference>
<dbReference type="FunCoup" id="V4T9F0">
    <property type="interactions" value="250"/>
</dbReference>
<evidence type="ECO:0000313" key="4">
    <source>
        <dbReference type="EMBL" id="ESR46166.1"/>
    </source>
</evidence>
<evidence type="ECO:0000313" key="5">
    <source>
        <dbReference type="Proteomes" id="UP000030687"/>
    </source>
</evidence>
<dbReference type="Proteomes" id="UP000030687">
    <property type="component" value="Unassembled WGS sequence"/>
</dbReference>
<dbReference type="OMA" id="KLAYAVF"/>
<feature type="repeat" description="PPR" evidence="3">
    <location>
        <begin position="192"/>
        <end position="226"/>
    </location>
</feature>
<proteinExistence type="inferred from homology"/>
<dbReference type="InterPro" id="IPR011990">
    <property type="entry name" value="TPR-like_helical_dom_sf"/>
</dbReference>
<keyword evidence="1" id="KW-0677">Repeat</keyword>
<dbReference type="Gene3D" id="1.25.40.10">
    <property type="entry name" value="Tetratricopeptide repeat domain"/>
    <property type="match status" value="3"/>
</dbReference>
<reference evidence="4 5" key="1">
    <citation type="submission" date="2013-10" db="EMBL/GenBank/DDBJ databases">
        <authorList>
            <consortium name="International Citrus Genome Consortium"/>
            <person name="Jenkins J."/>
            <person name="Schmutz J."/>
            <person name="Prochnik S."/>
            <person name="Rokhsar D."/>
            <person name="Gmitter F."/>
            <person name="Ollitrault P."/>
            <person name="Machado M."/>
            <person name="Talon M."/>
            <person name="Wincker P."/>
            <person name="Jaillon O."/>
            <person name="Morgante M."/>
        </authorList>
    </citation>
    <scope>NUCLEOTIDE SEQUENCE</scope>
    <source>
        <strain evidence="5">cv. Clemenules</strain>
    </source>
</reference>
<dbReference type="FunFam" id="1.25.40.10:FF:000031">
    <property type="entry name" value="Pentatricopeptide repeat-containing protein mitochondrial"/>
    <property type="match status" value="1"/>
</dbReference>